<accession>A0A8R7QH09</accession>
<organism evidence="1 2">
    <name type="scientific">Triticum urartu</name>
    <name type="common">Red wild einkorn</name>
    <name type="synonym">Crithodium urartu</name>
    <dbReference type="NCBI Taxonomy" id="4572"/>
    <lineage>
        <taxon>Eukaryota</taxon>
        <taxon>Viridiplantae</taxon>
        <taxon>Streptophyta</taxon>
        <taxon>Embryophyta</taxon>
        <taxon>Tracheophyta</taxon>
        <taxon>Spermatophyta</taxon>
        <taxon>Magnoliopsida</taxon>
        <taxon>Liliopsida</taxon>
        <taxon>Poales</taxon>
        <taxon>Poaceae</taxon>
        <taxon>BOP clade</taxon>
        <taxon>Pooideae</taxon>
        <taxon>Triticodae</taxon>
        <taxon>Triticeae</taxon>
        <taxon>Triticinae</taxon>
        <taxon>Triticum</taxon>
    </lineage>
</organism>
<keyword evidence="2" id="KW-1185">Reference proteome</keyword>
<dbReference type="Gene3D" id="3.60.10.10">
    <property type="entry name" value="Endonuclease/exonuclease/phosphatase"/>
    <property type="match status" value="1"/>
</dbReference>
<proteinExistence type="predicted"/>
<dbReference type="Gramene" id="TuG1812G0500002829.01.T01">
    <property type="protein sequence ID" value="TuG1812G0500002829.01.T01.cds421147"/>
    <property type="gene ID" value="TuG1812G0500002829.01"/>
</dbReference>
<reference evidence="1" key="2">
    <citation type="submission" date="2018-03" db="EMBL/GenBank/DDBJ databases">
        <title>The Triticum urartu genome reveals the dynamic nature of wheat genome evolution.</title>
        <authorList>
            <person name="Ling H."/>
            <person name="Ma B."/>
            <person name="Shi X."/>
            <person name="Liu H."/>
            <person name="Dong L."/>
            <person name="Sun H."/>
            <person name="Cao Y."/>
            <person name="Gao Q."/>
            <person name="Zheng S."/>
            <person name="Li Y."/>
            <person name="Yu Y."/>
            <person name="Du H."/>
            <person name="Qi M."/>
            <person name="Li Y."/>
            <person name="Yu H."/>
            <person name="Cui Y."/>
            <person name="Wang N."/>
            <person name="Chen C."/>
            <person name="Wu H."/>
            <person name="Zhao Y."/>
            <person name="Zhang J."/>
            <person name="Li Y."/>
            <person name="Zhou W."/>
            <person name="Zhang B."/>
            <person name="Hu W."/>
            <person name="Eijk M."/>
            <person name="Tang J."/>
            <person name="Witsenboer H."/>
            <person name="Zhao S."/>
            <person name="Li Z."/>
            <person name="Zhang A."/>
            <person name="Wang D."/>
            <person name="Liang C."/>
        </authorList>
    </citation>
    <scope>NUCLEOTIDE SEQUENCE [LARGE SCALE GENOMIC DNA]</scope>
    <source>
        <strain evidence="1">cv. G1812</strain>
    </source>
</reference>
<protein>
    <recommendedName>
        <fullName evidence="3">Endonuclease/exonuclease/phosphatase domain-containing protein</fullName>
    </recommendedName>
</protein>
<reference evidence="2" key="1">
    <citation type="journal article" date="2013" name="Nature">
        <title>Draft genome of the wheat A-genome progenitor Triticum urartu.</title>
        <authorList>
            <person name="Ling H.Q."/>
            <person name="Zhao S."/>
            <person name="Liu D."/>
            <person name="Wang J."/>
            <person name="Sun H."/>
            <person name="Zhang C."/>
            <person name="Fan H."/>
            <person name="Li D."/>
            <person name="Dong L."/>
            <person name="Tao Y."/>
            <person name="Gao C."/>
            <person name="Wu H."/>
            <person name="Li Y."/>
            <person name="Cui Y."/>
            <person name="Guo X."/>
            <person name="Zheng S."/>
            <person name="Wang B."/>
            <person name="Yu K."/>
            <person name="Liang Q."/>
            <person name="Yang W."/>
            <person name="Lou X."/>
            <person name="Chen J."/>
            <person name="Feng M."/>
            <person name="Jian J."/>
            <person name="Zhang X."/>
            <person name="Luo G."/>
            <person name="Jiang Y."/>
            <person name="Liu J."/>
            <person name="Wang Z."/>
            <person name="Sha Y."/>
            <person name="Zhang B."/>
            <person name="Wu H."/>
            <person name="Tang D."/>
            <person name="Shen Q."/>
            <person name="Xue P."/>
            <person name="Zou S."/>
            <person name="Wang X."/>
            <person name="Liu X."/>
            <person name="Wang F."/>
            <person name="Yang Y."/>
            <person name="An X."/>
            <person name="Dong Z."/>
            <person name="Zhang K."/>
            <person name="Zhang X."/>
            <person name="Luo M.C."/>
            <person name="Dvorak J."/>
            <person name="Tong Y."/>
            <person name="Wang J."/>
            <person name="Yang H."/>
            <person name="Li Z."/>
            <person name="Wang D."/>
            <person name="Zhang A."/>
            <person name="Wang J."/>
        </authorList>
    </citation>
    <scope>NUCLEOTIDE SEQUENCE</scope>
    <source>
        <strain evidence="2">cv. G1812</strain>
    </source>
</reference>
<dbReference type="SUPFAM" id="SSF56219">
    <property type="entry name" value="DNase I-like"/>
    <property type="match status" value="1"/>
</dbReference>
<evidence type="ECO:0000313" key="1">
    <source>
        <dbReference type="EnsemblPlants" id="TuG1812G0500002829.01.T01.cds421147"/>
    </source>
</evidence>
<evidence type="ECO:0000313" key="2">
    <source>
        <dbReference type="Proteomes" id="UP000015106"/>
    </source>
</evidence>
<reference evidence="1" key="3">
    <citation type="submission" date="2022-06" db="UniProtKB">
        <authorList>
            <consortium name="EnsemblPlants"/>
        </authorList>
    </citation>
    <scope>IDENTIFICATION</scope>
</reference>
<dbReference type="Proteomes" id="UP000015106">
    <property type="component" value="Chromosome 5"/>
</dbReference>
<dbReference type="EnsemblPlants" id="TuG1812G0500002829.01.T01">
    <property type="protein sequence ID" value="TuG1812G0500002829.01.T01.cds421147"/>
    <property type="gene ID" value="TuG1812G0500002829.01"/>
</dbReference>
<dbReference type="InterPro" id="IPR036691">
    <property type="entry name" value="Endo/exonu/phosph_ase_sf"/>
</dbReference>
<evidence type="ECO:0008006" key="3">
    <source>
        <dbReference type="Google" id="ProtNLM"/>
    </source>
</evidence>
<dbReference type="AlphaFoldDB" id="A0A8R7QH09"/>
<sequence length="158" mass="18001">MKKKFTPGRLRKIDPFSIFSWNWIPSVGKSGGILCGVRNDNLDIISCDKGKYILQLVLYDKKKKTNWGLLIVYGSAHEEFKEEFLSELASMCGCMQIPYIFGGDFNILRHSGEKNKKLCNHKSSDIFNSIINTLALREIHISGGKYTWTNNQAHPTLE</sequence>
<name>A0A8R7QH09_TRIUA</name>